<evidence type="ECO:0000313" key="2">
    <source>
        <dbReference type="Proteomes" id="UP001177021"/>
    </source>
</evidence>
<dbReference type="EMBL" id="CASHSV030000001">
    <property type="protein sequence ID" value="CAJ2630349.1"/>
    <property type="molecule type" value="Genomic_DNA"/>
</dbReference>
<protein>
    <submittedName>
        <fullName evidence="1">Uncharacterized protein</fullName>
    </submittedName>
</protein>
<gene>
    <name evidence="1" type="ORF">MILVUS5_LOCUS2144</name>
</gene>
<proteinExistence type="predicted"/>
<sequence length="713" mass="80366">MISSIWLLLSLLIPFFITLKSNADTQLVFRYHECNQDRGNFSDSSAYKNNRNTVLQQIYSTKTIDYGFFNFTYGNIPDKIYAIGLCRGDIEPVDCLGCLTTSAALLTDRCPIQKEAIGYYDSCILRYSDHQIFGVMETKTSYFYNIEPKTVVEDAFRQRLNVLLDELKNKAADGDSRMKFAEKSVKVIDKSSSNETIYGLVQCTPDLTKQDCTRCLDPVSQGFSSICEDRKGCLYLGPSCSVRYDIIPFFKSLRGVKNAESPAPQPRPRPQPSETIVNAHALPPTTAKGNRRKLRTVIAIVVVVVAGILLIVAIAIVVRIYFERRKPRPQYTPEFEGQEKNEDEFESEAGNDLKVGDLLQFDFETVRLATSNFSDANKLGQGGFGTVYKGMLSDGQDIAIKRLANNSKQGETEFKNEVLLTGKLQHRNLVKLLGFCLQRRERLLIYEFVTNKSLDYIIFDPIKRANLSWERRYKIIRDIGRGLLYLHEDSRLQIVHRDLKTSNILLDEEMNPKITDFGIAKLFDANQTDGMTKTVVGTFGYMAPEYIRHGQFSVKSDVFSYGVIILEIVCGRKVIENRGGENIEDLLSIAWRNWKAGTTSDIVDPLLEQGFNKNEKLRSIHVGLLCVQEDIDVRPSMSSVLQMLSSSTYPLPEPSEPPFLMQPKRALSIALGGQYTGSTKSTDSGSGSQFTQGSTNISTPVDLETVFEHMLRR</sequence>
<evidence type="ECO:0000313" key="1">
    <source>
        <dbReference type="EMBL" id="CAJ2630349.1"/>
    </source>
</evidence>
<name>A0ACB0IDZ0_TRIPR</name>
<accession>A0ACB0IDZ0</accession>
<comment type="caution">
    <text evidence="1">The sequence shown here is derived from an EMBL/GenBank/DDBJ whole genome shotgun (WGS) entry which is preliminary data.</text>
</comment>
<keyword evidence="2" id="KW-1185">Reference proteome</keyword>
<dbReference type="Proteomes" id="UP001177021">
    <property type="component" value="Unassembled WGS sequence"/>
</dbReference>
<organism evidence="1 2">
    <name type="scientific">Trifolium pratense</name>
    <name type="common">Red clover</name>
    <dbReference type="NCBI Taxonomy" id="57577"/>
    <lineage>
        <taxon>Eukaryota</taxon>
        <taxon>Viridiplantae</taxon>
        <taxon>Streptophyta</taxon>
        <taxon>Embryophyta</taxon>
        <taxon>Tracheophyta</taxon>
        <taxon>Spermatophyta</taxon>
        <taxon>Magnoliopsida</taxon>
        <taxon>eudicotyledons</taxon>
        <taxon>Gunneridae</taxon>
        <taxon>Pentapetalae</taxon>
        <taxon>rosids</taxon>
        <taxon>fabids</taxon>
        <taxon>Fabales</taxon>
        <taxon>Fabaceae</taxon>
        <taxon>Papilionoideae</taxon>
        <taxon>50 kb inversion clade</taxon>
        <taxon>NPAAA clade</taxon>
        <taxon>Hologalegina</taxon>
        <taxon>IRL clade</taxon>
        <taxon>Trifolieae</taxon>
        <taxon>Trifolium</taxon>
    </lineage>
</organism>
<reference evidence="1" key="1">
    <citation type="submission" date="2023-10" db="EMBL/GenBank/DDBJ databases">
        <authorList>
            <person name="Rodriguez Cubillos JULIANA M."/>
            <person name="De Vega J."/>
        </authorList>
    </citation>
    <scope>NUCLEOTIDE SEQUENCE</scope>
</reference>